<dbReference type="RefSeq" id="WP_133538058.1">
    <property type="nucleotide sequence ID" value="NZ_SNYH01000007.1"/>
</dbReference>
<gene>
    <name evidence="1" type="ORF">DFQ07_3082</name>
</gene>
<protein>
    <submittedName>
        <fullName evidence="1">Uncharacterized protein</fullName>
    </submittedName>
</protein>
<sequence>MKNFIFLIVVLISNSFLFCQEKIIQKRSILKEEFEIVTYGLDDIVLENSENDELEVVLYDENPNTHNILFKEEESVLKIEFELNFLPIQDGVFRKYITKRLQRAWALVKIPKNKKITLHGKTIGVTSKSYQGELSIYIERGNVQLNTISRSTIVHLFQGNVFAKTSNVGLNFVTNKGAIIINEEKKVSPYRKTIPSSLKHLTINSIHANINIQAEQ</sequence>
<dbReference type="EMBL" id="SNYH01000007">
    <property type="protein sequence ID" value="TDQ21985.1"/>
    <property type="molecule type" value="Genomic_DNA"/>
</dbReference>
<proteinExistence type="predicted"/>
<keyword evidence="2" id="KW-1185">Reference proteome</keyword>
<dbReference type="OrthoDB" id="1190410at2"/>
<organism evidence="1 2">
    <name type="scientific">Tenacibaculum caenipelagi</name>
    <dbReference type="NCBI Taxonomy" id="1325435"/>
    <lineage>
        <taxon>Bacteria</taxon>
        <taxon>Pseudomonadati</taxon>
        <taxon>Bacteroidota</taxon>
        <taxon>Flavobacteriia</taxon>
        <taxon>Flavobacteriales</taxon>
        <taxon>Flavobacteriaceae</taxon>
        <taxon>Tenacibaculum</taxon>
    </lineage>
</organism>
<name>A0A4R6TCR1_9FLAO</name>
<comment type="caution">
    <text evidence="1">The sequence shown here is derived from an EMBL/GenBank/DDBJ whole genome shotgun (WGS) entry which is preliminary data.</text>
</comment>
<evidence type="ECO:0000313" key="1">
    <source>
        <dbReference type="EMBL" id="TDQ21985.1"/>
    </source>
</evidence>
<evidence type="ECO:0000313" key="2">
    <source>
        <dbReference type="Proteomes" id="UP000295390"/>
    </source>
</evidence>
<reference evidence="1 2" key="1">
    <citation type="submission" date="2019-03" db="EMBL/GenBank/DDBJ databases">
        <title>Genomic Encyclopedia of Type Strains, Phase III (KMG-III): the genomes of soil and plant-associated and newly described type strains.</title>
        <authorList>
            <person name="Whitman W."/>
        </authorList>
    </citation>
    <scope>NUCLEOTIDE SEQUENCE [LARGE SCALE GENOMIC DNA]</scope>
    <source>
        <strain evidence="1 2">CECT 8283</strain>
    </source>
</reference>
<dbReference type="AlphaFoldDB" id="A0A4R6TCR1"/>
<dbReference type="Proteomes" id="UP000295390">
    <property type="component" value="Unassembled WGS sequence"/>
</dbReference>
<accession>A0A4R6TCR1</accession>